<proteinExistence type="predicted"/>
<keyword evidence="3" id="KW-1185">Reference proteome</keyword>
<dbReference type="HOGENOM" id="CLU_296302_0_0_1"/>
<feature type="region of interest" description="Disordered" evidence="1">
    <location>
        <begin position="30"/>
        <end position="49"/>
    </location>
</feature>
<feature type="compositionally biased region" description="Low complexity" evidence="1">
    <location>
        <begin position="73"/>
        <end position="99"/>
    </location>
</feature>
<evidence type="ECO:0000313" key="3">
    <source>
        <dbReference type="Proteomes" id="UP000030669"/>
    </source>
</evidence>
<dbReference type="EMBL" id="KB469327">
    <property type="protein sequence ID" value="EPQ50205.1"/>
    <property type="molecule type" value="Genomic_DNA"/>
</dbReference>
<gene>
    <name evidence="2" type="ORF">GLOTRDRAFT_134164</name>
</gene>
<feature type="region of interest" description="Disordered" evidence="1">
    <location>
        <begin position="481"/>
        <end position="509"/>
    </location>
</feature>
<name>S7R743_GLOTA</name>
<feature type="region of interest" description="Disordered" evidence="1">
    <location>
        <begin position="72"/>
        <end position="129"/>
    </location>
</feature>
<accession>S7R743</accession>
<evidence type="ECO:0008006" key="4">
    <source>
        <dbReference type="Google" id="ProtNLM"/>
    </source>
</evidence>
<dbReference type="OrthoDB" id="3071163at2759"/>
<feature type="compositionally biased region" description="Acidic residues" evidence="1">
    <location>
        <begin position="33"/>
        <end position="48"/>
    </location>
</feature>
<dbReference type="KEGG" id="gtr:GLOTRDRAFT_134164"/>
<evidence type="ECO:0000313" key="2">
    <source>
        <dbReference type="EMBL" id="EPQ50205.1"/>
    </source>
</evidence>
<reference evidence="2 3" key="1">
    <citation type="journal article" date="2012" name="Science">
        <title>The Paleozoic origin of enzymatic lignin decomposition reconstructed from 31 fungal genomes.</title>
        <authorList>
            <person name="Floudas D."/>
            <person name="Binder M."/>
            <person name="Riley R."/>
            <person name="Barry K."/>
            <person name="Blanchette R.A."/>
            <person name="Henrissat B."/>
            <person name="Martinez A.T."/>
            <person name="Otillar R."/>
            <person name="Spatafora J.W."/>
            <person name="Yadav J.S."/>
            <person name="Aerts A."/>
            <person name="Benoit I."/>
            <person name="Boyd A."/>
            <person name="Carlson A."/>
            <person name="Copeland A."/>
            <person name="Coutinho P.M."/>
            <person name="de Vries R.P."/>
            <person name="Ferreira P."/>
            <person name="Findley K."/>
            <person name="Foster B."/>
            <person name="Gaskell J."/>
            <person name="Glotzer D."/>
            <person name="Gorecki P."/>
            <person name="Heitman J."/>
            <person name="Hesse C."/>
            <person name="Hori C."/>
            <person name="Igarashi K."/>
            <person name="Jurgens J.A."/>
            <person name="Kallen N."/>
            <person name="Kersten P."/>
            <person name="Kohler A."/>
            <person name="Kuees U."/>
            <person name="Kumar T.K.A."/>
            <person name="Kuo A."/>
            <person name="LaButti K."/>
            <person name="Larrondo L.F."/>
            <person name="Lindquist E."/>
            <person name="Ling A."/>
            <person name="Lombard V."/>
            <person name="Lucas S."/>
            <person name="Lundell T."/>
            <person name="Martin R."/>
            <person name="McLaughlin D.J."/>
            <person name="Morgenstern I."/>
            <person name="Morin E."/>
            <person name="Murat C."/>
            <person name="Nagy L.G."/>
            <person name="Nolan M."/>
            <person name="Ohm R.A."/>
            <person name="Patyshakuliyeva A."/>
            <person name="Rokas A."/>
            <person name="Ruiz-Duenas F.J."/>
            <person name="Sabat G."/>
            <person name="Salamov A."/>
            <person name="Samejima M."/>
            <person name="Schmutz J."/>
            <person name="Slot J.C."/>
            <person name="St John F."/>
            <person name="Stenlid J."/>
            <person name="Sun H."/>
            <person name="Sun S."/>
            <person name="Syed K."/>
            <person name="Tsang A."/>
            <person name="Wiebenga A."/>
            <person name="Young D."/>
            <person name="Pisabarro A."/>
            <person name="Eastwood D.C."/>
            <person name="Martin F."/>
            <person name="Cullen D."/>
            <person name="Grigoriev I.V."/>
            <person name="Hibbett D.S."/>
        </authorList>
    </citation>
    <scope>NUCLEOTIDE SEQUENCE [LARGE SCALE GENOMIC DNA]</scope>
    <source>
        <strain evidence="2 3">ATCC 11539</strain>
    </source>
</reference>
<dbReference type="GeneID" id="19302941"/>
<protein>
    <recommendedName>
        <fullName evidence="4">Ubiquitin-like protease family profile domain-containing protein</fullName>
    </recommendedName>
</protein>
<dbReference type="AlphaFoldDB" id="S7R743"/>
<evidence type="ECO:0000256" key="1">
    <source>
        <dbReference type="SAM" id="MobiDB-lite"/>
    </source>
</evidence>
<dbReference type="RefSeq" id="XP_007871344.1">
    <property type="nucleotide sequence ID" value="XM_007873153.1"/>
</dbReference>
<dbReference type="STRING" id="670483.S7R743"/>
<sequence length="1019" mass="113549">MSSDEQHNAMDLLAILSGLTPVEMTALAGDFGYTDDEDDSDRDSDDDQSLIGLSAIRNLSLSLYHYTDEEQLSSSSASSASSSSPSSSSSSSSSSSAHSPTQRDVSEFVDPPPLPLQEVPSAHNDDEDEEDLLLAEAGTDRLSLWINNPLRVDQIYSNFETLNHQTWADGLCLDQWLLLKWLQEGRPSPRYIPINYLHPHSPLPTQQEIDQFRALFGLDPGENNPYEDVISCILVGGSRQQSGNHYCAVVFQPQAKEIHVLGRIIGKSSHATKGDWVKSLDSANVWTKLGLLNGWAVQSNVAIKEVNWPQNGSDCGPIACQAISHIWRHGFHLNRHGYWQKPPLPCSHVTRLAIAESLHAHIIASIQTVDHLLSNYLPAASRFLDQGMQDIFHELKTRVAPTRGVFQDHDLRKVINLITRAMNTCNRCLTDRAAGLSLDDMDGTPKLTDAIKKLLPRAKRVGTLQSGGMLMEVVRETRMEMHENQGGTPSSEEELTVPGKSTQKNQKAAKGGMHQATLGRFPRHTPPVELPPRPTLRGLRIPFDSTFDQYEQGPTAAGLLPIPDTVEHYQPGLVYIADQILLHGWEHFHDYGWRLMPSFYQTFDMTDPVLVEAHLMRPYQHHQAADTLDDPAYTRRGDLIHFENDSIAMGMEDMVAEALQQEDPNLFITGLDTQERYIRVDLEQSRQEVDHSELTIACDIDSFIWVGREPQFKKSVEVYTVPMVRDRAPIFKSNHVYVNLLVPPSEEDRSPRTEWLEHRFSLSQIPHLYFGKMGGGSTLVNVYLFFPRMVHKAPYSRFWASVIPYHVQCRFWDQVLTPAMRDSVDAEEHAWAGLDRSHVHFKQGNKRTTTPSYPLTPRKFERLLASMAVMVDALNTVSPEFGSYFFVLENKGSKAQSRTKVTSSNDGATARTVKDAYAACLEAFDGLDWDYLYPYGTDGRPAYRGLRTSQSTLKHPPGPPSPPAAACGRLCADGLQPATAGAGIAPLSLLFVAAPYFHPYPPIQPPPISLAGTDIDGGG</sequence>
<organism evidence="2 3">
    <name type="scientific">Gloeophyllum trabeum (strain ATCC 11539 / FP-39264 / Madison 617)</name>
    <name type="common">Brown rot fungus</name>
    <dbReference type="NCBI Taxonomy" id="670483"/>
    <lineage>
        <taxon>Eukaryota</taxon>
        <taxon>Fungi</taxon>
        <taxon>Dikarya</taxon>
        <taxon>Basidiomycota</taxon>
        <taxon>Agaricomycotina</taxon>
        <taxon>Agaricomycetes</taxon>
        <taxon>Gloeophyllales</taxon>
        <taxon>Gloeophyllaceae</taxon>
        <taxon>Gloeophyllum</taxon>
    </lineage>
</organism>
<dbReference type="Proteomes" id="UP000030669">
    <property type="component" value="Unassembled WGS sequence"/>
</dbReference>
<dbReference type="eggNOG" id="ENOG502R13H">
    <property type="taxonomic scope" value="Eukaryota"/>
</dbReference>